<reference evidence="1" key="1">
    <citation type="submission" date="2023-10" db="EMBL/GenBank/DDBJ databases">
        <authorList>
            <person name="Rodriguez Cubillos JULIANA M."/>
            <person name="De Vega J."/>
        </authorList>
    </citation>
    <scope>NUCLEOTIDE SEQUENCE</scope>
</reference>
<evidence type="ECO:0000313" key="2">
    <source>
        <dbReference type="Proteomes" id="UP001177021"/>
    </source>
</evidence>
<gene>
    <name evidence="1" type="ORF">MILVUS5_LOCUS4917</name>
</gene>
<organism evidence="1 2">
    <name type="scientific">Trifolium pratense</name>
    <name type="common">Red clover</name>
    <dbReference type="NCBI Taxonomy" id="57577"/>
    <lineage>
        <taxon>Eukaryota</taxon>
        <taxon>Viridiplantae</taxon>
        <taxon>Streptophyta</taxon>
        <taxon>Embryophyta</taxon>
        <taxon>Tracheophyta</taxon>
        <taxon>Spermatophyta</taxon>
        <taxon>Magnoliopsida</taxon>
        <taxon>eudicotyledons</taxon>
        <taxon>Gunneridae</taxon>
        <taxon>Pentapetalae</taxon>
        <taxon>rosids</taxon>
        <taxon>fabids</taxon>
        <taxon>Fabales</taxon>
        <taxon>Fabaceae</taxon>
        <taxon>Papilionoideae</taxon>
        <taxon>50 kb inversion clade</taxon>
        <taxon>NPAAA clade</taxon>
        <taxon>Hologalegina</taxon>
        <taxon>IRL clade</taxon>
        <taxon>Trifolieae</taxon>
        <taxon>Trifolium</taxon>
    </lineage>
</organism>
<sequence>MKLLPPPIMFHLVLFISCFYFGKAIDCGGKQVVNTINVDHQRKGAFQTIQAAIDSIKNPNDRWVMIKINPGIYKEKVLIPVSKPCIIFKGSNIRMSCIILKGSSRHNTIITHNKSFHDGGQTMSATFHSSPPNVILSGIKFQNTFGYNGPAVAASIHGDKTAIFDCSFIGYQDTLLSAQGRQYFRNCYIQGEVDFICGDGQSYFENCVMNATQGKSRPSGFVTAQRRDNPNDPSGFVFRGGSIVGNGKVKLGRPWRPYARVIFWGTYFSSVVSPRGWDVWNSKIAQVKDTTFAEVNCRGPGANTKKRVKWEKKPKDLNLNKYTLSSFINNDRWLDNLPSI</sequence>
<name>A0ACB0INW8_TRIPR</name>
<protein>
    <submittedName>
        <fullName evidence="1">Uncharacterized protein</fullName>
    </submittedName>
</protein>
<evidence type="ECO:0000313" key="1">
    <source>
        <dbReference type="EMBL" id="CAJ2633892.1"/>
    </source>
</evidence>
<comment type="caution">
    <text evidence="1">The sequence shown here is derived from an EMBL/GenBank/DDBJ whole genome shotgun (WGS) entry which is preliminary data.</text>
</comment>
<proteinExistence type="predicted"/>
<keyword evidence="2" id="KW-1185">Reference proteome</keyword>
<dbReference type="EMBL" id="CASHSV030000002">
    <property type="protein sequence ID" value="CAJ2633892.1"/>
    <property type="molecule type" value="Genomic_DNA"/>
</dbReference>
<accession>A0ACB0INW8</accession>
<dbReference type="Proteomes" id="UP001177021">
    <property type="component" value="Unassembled WGS sequence"/>
</dbReference>